<keyword evidence="7" id="KW-1185">Reference proteome</keyword>
<organism evidence="6 7">
    <name type="scientific">Enterococcus florum</name>
    <dbReference type="NCBI Taxonomy" id="2480627"/>
    <lineage>
        <taxon>Bacteria</taxon>
        <taxon>Bacillati</taxon>
        <taxon>Bacillota</taxon>
        <taxon>Bacilli</taxon>
        <taxon>Lactobacillales</taxon>
        <taxon>Enterococcaceae</taxon>
        <taxon>Enterococcus</taxon>
    </lineage>
</organism>
<dbReference type="InterPro" id="IPR002901">
    <property type="entry name" value="MGlyc_endo_b_GlcNAc-like_dom"/>
</dbReference>
<feature type="compositionally biased region" description="Acidic residues" evidence="3">
    <location>
        <begin position="58"/>
        <end position="72"/>
    </location>
</feature>
<evidence type="ECO:0000256" key="1">
    <source>
        <dbReference type="ARBA" id="ARBA00010266"/>
    </source>
</evidence>
<dbReference type="Gene3D" id="1.10.530.10">
    <property type="match status" value="1"/>
</dbReference>
<dbReference type="InterPro" id="IPR051056">
    <property type="entry name" value="Glycosyl_Hydrolase_73"/>
</dbReference>
<dbReference type="Proteomes" id="UP000290567">
    <property type="component" value="Unassembled WGS sequence"/>
</dbReference>
<evidence type="ECO:0000313" key="7">
    <source>
        <dbReference type="Proteomes" id="UP000290567"/>
    </source>
</evidence>
<dbReference type="GO" id="GO:0004040">
    <property type="term" value="F:amidase activity"/>
    <property type="evidence" value="ECO:0007669"/>
    <property type="project" value="InterPro"/>
</dbReference>
<evidence type="ECO:0000256" key="2">
    <source>
        <dbReference type="ARBA" id="ARBA00022801"/>
    </source>
</evidence>
<feature type="signal peptide" evidence="4">
    <location>
        <begin position="1"/>
        <end position="27"/>
    </location>
</feature>
<evidence type="ECO:0000256" key="3">
    <source>
        <dbReference type="SAM" id="MobiDB-lite"/>
    </source>
</evidence>
<keyword evidence="4" id="KW-0732">Signal</keyword>
<dbReference type="InterPro" id="IPR016047">
    <property type="entry name" value="M23ase_b-sheet_dom"/>
</dbReference>
<dbReference type="SMART" id="SM00047">
    <property type="entry name" value="LYZ2"/>
    <property type="match status" value="1"/>
</dbReference>
<dbReference type="SUPFAM" id="SSF51261">
    <property type="entry name" value="Duplicated hybrid motif"/>
    <property type="match status" value="1"/>
</dbReference>
<dbReference type="AlphaFoldDB" id="A0A4P5PBX6"/>
<evidence type="ECO:0000259" key="5">
    <source>
        <dbReference type="SMART" id="SM00047"/>
    </source>
</evidence>
<reference evidence="7" key="1">
    <citation type="submission" date="2019-02" db="EMBL/GenBank/DDBJ databases">
        <title>Draft genome sequence of Enterococcus sp. Gos25-1.</title>
        <authorList>
            <person name="Tanaka N."/>
            <person name="Shiwa Y."/>
            <person name="Fujita N."/>
        </authorList>
    </citation>
    <scope>NUCLEOTIDE SEQUENCE [LARGE SCALE GENOMIC DNA]</scope>
    <source>
        <strain evidence="7">Gos25-1</strain>
    </source>
</reference>
<comment type="similarity">
    <text evidence="1">Belongs to the glycosyl hydrolase 73 family.</text>
</comment>
<protein>
    <recommendedName>
        <fullName evidence="5">Mannosyl-glycoprotein endo-beta-N-acetylglucosamidase-like domain-containing protein</fullName>
    </recommendedName>
</protein>
<feature type="chain" id="PRO_5020355572" description="Mannosyl-glycoprotein endo-beta-N-acetylglucosamidase-like domain-containing protein" evidence="4">
    <location>
        <begin position="28"/>
        <end position="449"/>
    </location>
</feature>
<keyword evidence="2" id="KW-0378">Hydrolase</keyword>
<name>A0A4P5PBX6_9ENTE</name>
<evidence type="ECO:0000256" key="4">
    <source>
        <dbReference type="SAM" id="SignalP"/>
    </source>
</evidence>
<dbReference type="RefSeq" id="WP_146624088.1">
    <property type="nucleotide sequence ID" value="NZ_BJCC01000037.1"/>
</dbReference>
<dbReference type="InterPro" id="IPR011055">
    <property type="entry name" value="Dup_hybrid_motif"/>
</dbReference>
<feature type="domain" description="Mannosyl-glycoprotein endo-beta-N-acetylglucosamidase-like" evidence="5">
    <location>
        <begin position="150"/>
        <end position="310"/>
    </location>
</feature>
<sequence length="449" mass="48798">MKKSMKLIAAMVLTAQFGVFLPTASFASEADPTIKTVKSIAEPTEESQTNNVPSPTDPIEENESDGEDESGESQEPAPEPPSEESGEEPPAPEPPKETEQPPTPDPQPEKPAPTPVPPGQPQTQQPSYVAPSVPIISSEEETEAKDGSIHFEKNETAESFIRKIGNSARKVGQENDLYASVIIAQALLESGNGSSSLSQAPYYNLFGIKGAYKGKSVSFSTQEDTGGGNMITINDGFRVYDSYQESLEDYAELIKEGIAGNPEFYSGAWKSNTESYEDATKFLTGKYATDTQYNQKLNGLIETYELTEYDKEGTDLDVNVSGYAIPMAQYDISSHFGPRGREFHRGIDMAAPQGEPIYASKEGTVKKAEYHSSWGNYVVIDHPDGYSTLYAHQSEYSVKAGEKVQQGDLIGFVGSTGNSTGPHLHLELSSSSDFSQSDLIDPYPVLFDE</sequence>
<evidence type="ECO:0000313" key="6">
    <source>
        <dbReference type="EMBL" id="GCF95715.1"/>
    </source>
</evidence>
<accession>A0A4P5PBX6</accession>
<feature type="region of interest" description="Disordered" evidence="3">
    <location>
        <begin position="37"/>
        <end position="130"/>
    </location>
</feature>
<dbReference type="Pfam" id="PF01551">
    <property type="entry name" value="Peptidase_M23"/>
    <property type="match status" value="1"/>
</dbReference>
<proteinExistence type="inferred from homology"/>
<feature type="compositionally biased region" description="Pro residues" evidence="3">
    <location>
        <begin position="101"/>
        <end position="120"/>
    </location>
</feature>
<dbReference type="Gene3D" id="2.70.70.10">
    <property type="entry name" value="Glucose Permease (Domain IIA)"/>
    <property type="match status" value="1"/>
</dbReference>
<dbReference type="CDD" id="cd12797">
    <property type="entry name" value="M23_peptidase"/>
    <property type="match status" value="1"/>
</dbReference>
<dbReference type="PANTHER" id="PTHR33308">
    <property type="entry name" value="PEPTIDOGLYCAN HYDROLASE FLGJ"/>
    <property type="match status" value="1"/>
</dbReference>
<dbReference type="EMBL" id="BJCC01000037">
    <property type="protein sequence ID" value="GCF95715.1"/>
    <property type="molecule type" value="Genomic_DNA"/>
</dbReference>
<dbReference type="Pfam" id="PF01832">
    <property type="entry name" value="Glucosaminidase"/>
    <property type="match status" value="1"/>
</dbReference>
<gene>
    <name evidence="6" type="ORF">NRIC_36060</name>
</gene>
<dbReference type="OrthoDB" id="2155627at2"/>
<dbReference type="PANTHER" id="PTHR33308:SF9">
    <property type="entry name" value="PEPTIDOGLYCAN HYDROLASE FLGJ"/>
    <property type="match status" value="1"/>
</dbReference>
<dbReference type="Gene3D" id="4.10.80.30">
    <property type="entry name" value="DNA polymerase, domain 6"/>
    <property type="match status" value="1"/>
</dbReference>
<comment type="caution">
    <text evidence="6">The sequence shown here is derived from an EMBL/GenBank/DDBJ whole genome shotgun (WGS) entry which is preliminary data.</text>
</comment>